<protein>
    <submittedName>
        <fullName evidence="1">Uncharacterized protein</fullName>
    </submittedName>
</protein>
<evidence type="ECO:0000313" key="2">
    <source>
        <dbReference type="Proteomes" id="UP000013940"/>
    </source>
</evidence>
<gene>
    <name evidence="1" type="ORF">PFLCHA0_c09900</name>
</gene>
<dbReference type="AlphaFoldDB" id="A0A2C9EGK3"/>
<dbReference type="EMBL" id="CP003190">
    <property type="protein sequence ID" value="AGL82782.1"/>
    <property type="molecule type" value="Genomic_DNA"/>
</dbReference>
<accession>A0A2C9EGK3</accession>
<dbReference type="HOGENOM" id="CLU_3275361_0_0_6"/>
<name>A0A2C9EGK3_PSEPH</name>
<dbReference type="Proteomes" id="UP000013940">
    <property type="component" value="Chromosome"/>
</dbReference>
<evidence type="ECO:0000313" key="1">
    <source>
        <dbReference type="EMBL" id="AGL82782.1"/>
    </source>
</evidence>
<reference evidence="2" key="1">
    <citation type="journal article" date="2014" name="Genome Announc.">
        <title>Full-genome sequence of the plant growth-promoting bacterium Pseudomonas protegens CHA0.</title>
        <authorList>
            <person name="Jousset A."/>
            <person name="Schuldes J."/>
            <person name="Keel C."/>
            <person name="Maurhofer M."/>
            <person name="Daniel R."/>
            <person name="Scheu S."/>
            <person name="Thuermer A."/>
        </authorList>
    </citation>
    <scope>NUCLEOTIDE SEQUENCE [LARGE SCALE GENOMIC DNA]</scope>
    <source>
        <strain evidence="2">DSM 19095 / LMG 27888 / CFBP 6595 / CHA0</strain>
    </source>
</reference>
<dbReference type="KEGG" id="pprc:PFLCHA0_c09900"/>
<proteinExistence type="predicted"/>
<organism evidence="1 2">
    <name type="scientific">Pseudomonas protegens (strain DSM 19095 / LMG 27888 / CFBP 6595 / CHA0)</name>
    <dbReference type="NCBI Taxonomy" id="1124983"/>
    <lineage>
        <taxon>Bacteria</taxon>
        <taxon>Pseudomonadati</taxon>
        <taxon>Pseudomonadota</taxon>
        <taxon>Gammaproteobacteria</taxon>
        <taxon>Pseudomonadales</taxon>
        <taxon>Pseudomonadaceae</taxon>
        <taxon>Pseudomonas</taxon>
    </lineage>
</organism>
<sequence length="41" mass="4647">MHESEHRRAPESLLVDASIGLRLEFAAPRRNKPRVFAGFGK</sequence>